<evidence type="ECO:0000313" key="3">
    <source>
        <dbReference type="EMBL" id="CAK8684310.1"/>
    </source>
</evidence>
<dbReference type="PROSITE" id="PS00889">
    <property type="entry name" value="CNMP_BINDING_2"/>
    <property type="match status" value="1"/>
</dbReference>
<comment type="caution">
    <text evidence="3">The sequence shown here is derived from an EMBL/GenBank/DDBJ whole genome shotgun (WGS) entry which is preliminary data.</text>
</comment>
<evidence type="ECO:0000256" key="1">
    <source>
        <dbReference type="SAM" id="MobiDB-lite"/>
    </source>
</evidence>
<dbReference type="Proteomes" id="UP001642483">
    <property type="component" value="Unassembled WGS sequence"/>
</dbReference>
<evidence type="ECO:0000259" key="2">
    <source>
        <dbReference type="PROSITE" id="PS50042"/>
    </source>
</evidence>
<organism evidence="3 4">
    <name type="scientific">Clavelina lepadiformis</name>
    <name type="common">Light-bulb sea squirt</name>
    <name type="synonym">Ascidia lepadiformis</name>
    <dbReference type="NCBI Taxonomy" id="159417"/>
    <lineage>
        <taxon>Eukaryota</taxon>
        <taxon>Metazoa</taxon>
        <taxon>Chordata</taxon>
        <taxon>Tunicata</taxon>
        <taxon>Ascidiacea</taxon>
        <taxon>Aplousobranchia</taxon>
        <taxon>Clavelinidae</taxon>
        <taxon>Clavelina</taxon>
    </lineage>
</organism>
<dbReference type="InterPro" id="IPR014710">
    <property type="entry name" value="RmlC-like_jellyroll"/>
</dbReference>
<name>A0ABP0FYM0_CLALP</name>
<dbReference type="EMBL" id="CAWYQH010000097">
    <property type="protein sequence ID" value="CAK8684310.1"/>
    <property type="molecule type" value="Genomic_DNA"/>
</dbReference>
<feature type="region of interest" description="Disordered" evidence="1">
    <location>
        <begin position="38"/>
        <end position="74"/>
    </location>
</feature>
<dbReference type="PROSITE" id="PS50042">
    <property type="entry name" value="CNMP_BINDING_3"/>
    <property type="match status" value="1"/>
</dbReference>
<dbReference type="PANTHER" id="PTHR23011">
    <property type="entry name" value="CYCLIC NUCLEOTIDE-BINDING DOMAIN CONTAINING PROTEIN"/>
    <property type="match status" value="1"/>
</dbReference>
<reference evidence="3 4" key="1">
    <citation type="submission" date="2024-02" db="EMBL/GenBank/DDBJ databases">
        <authorList>
            <person name="Daric V."/>
            <person name="Darras S."/>
        </authorList>
    </citation>
    <scope>NUCLEOTIDE SEQUENCE [LARGE SCALE GENOMIC DNA]</scope>
</reference>
<dbReference type="SUPFAM" id="SSF51206">
    <property type="entry name" value="cAMP-binding domain-like"/>
    <property type="match status" value="1"/>
</dbReference>
<dbReference type="Gene3D" id="2.60.120.10">
    <property type="entry name" value="Jelly Rolls"/>
    <property type="match status" value="1"/>
</dbReference>
<keyword evidence="4" id="KW-1185">Reference proteome</keyword>
<dbReference type="InterPro" id="IPR000595">
    <property type="entry name" value="cNMP-bd_dom"/>
</dbReference>
<dbReference type="InterPro" id="IPR018488">
    <property type="entry name" value="cNMP-bd_CS"/>
</dbReference>
<dbReference type="PANTHER" id="PTHR23011:SF44">
    <property type="entry name" value="CYCLIC NUCLEOTIDE-BINDING DOMAIN-CONTAINING PROTEIN"/>
    <property type="match status" value="1"/>
</dbReference>
<sequence>MTSSTCCKSTLPVIAQHTQAAYISFQKKKNEMVENSALLDRVPLPSAGKTERKNSSAEDDNEQRPEGSGNLLLSSNWKTGNAKTNFRNVVRAIIRAARWKIPLVKDSHSAQDLSKTWYEEQDTLHFNVNAFKTGRSGNPGLSKRARFVLMKDTWERTDKELELIHSVVNQMKCFVKYSDLVRRELARVMHLETFEDGRIIIQEGHPGFSMYFIVTGSVIVQVSHTDSRTGEKKNHVVGELTAGSSFGELALVQDCKRSATISCQASHSSGDNVTSCERANHAFFTDT</sequence>
<feature type="domain" description="Cyclic nucleotide-binding" evidence="2">
    <location>
        <begin position="173"/>
        <end position="261"/>
    </location>
</feature>
<dbReference type="SMART" id="SM00100">
    <property type="entry name" value="cNMP"/>
    <property type="match status" value="1"/>
</dbReference>
<gene>
    <name evidence="3" type="ORF">CVLEPA_LOCUS15298</name>
</gene>
<proteinExistence type="predicted"/>
<accession>A0ABP0FYM0</accession>
<evidence type="ECO:0000313" key="4">
    <source>
        <dbReference type="Proteomes" id="UP001642483"/>
    </source>
</evidence>
<dbReference type="CDD" id="cd00038">
    <property type="entry name" value="CAP_ED"/>
    <property type="match status" value="1"/>
</dbReference>
<protein>
    <recommendedName>
        <fullName evidence="2">Cyclic nucleotide-binding domain-containing protein</fullName>
    </recommendedName>
</protein>
<dbReference type="Pfam" id="PF00027">
    <property type="entry name" value="cNMP_binding"/>
    <property type="match status" value="1"/>
</dbReference>
<dbReference type="InterPro" id="IPR018490">
    <property type="entry name" value="cNMP-bd_dom_sf"/>
</dbReference>